<keyword evidence="1" id="KW-0472">Membrane</keyword>
<feature type="transmembrane region" description="Helical" evidence="1">
    <location>
        <begin position="119"/>
        <end position="137"/>
    </location>
</feature>
<gene>
    <name evidence="2" type="ORF">SAMN04488696_1276</name>
</gene>
<dbReference type="AlphaFoldDB" id="A0A1I4QZ78"/>
<sequence length="153" mass="16647">MKNNYGNKEVAFSALAGVLYALFGLVHIIEGLGIDTGLSGMLFIPGDILGGFCLVVIGAVFLIGFKEMLQGLNAGVSFVYVGILMSLIFMAVYLLIMGGNLLDSFIVPDDYEGWSVMETFRPGIYLGLLSLAGILYWRDRFSLNEVLVFREGA</sequence>
<evidence type="ECO:0000256" key="1">
    <source>
        <dbReference type="SAM" id="Phobius"/>
    </source>
</evidence>
<dbReference type="OrthoDB" id="142281at2157"/>
<keyword evidence="1" id="KW-0812">Transmembrane</keyword>
<evidence type="ECO:0000313" key="3">
    <source>
        <dbReference type="Proteomes" id="UP000198535"/>
    </source>
</evidence>
<protein>
    <submittedName>
        <fullName evidence="2">Uncharacterized protein</fullName>
    </submittedName>
</protein>
<accession>A0A1I4QZ78</accession>
<organism evidence="2 3">
    <name type="scientific">Methanolobus profundi</name>
    <dbReference type="NCBI Taxonomy" id="487685"/>
    <lineage>
        <taxon>Archaea</taxon>
        <taxon>Methanobacteriati</taxon>
        <taxon>Methanobacteriota</taxon>
        <taxon>Stenosarchaea group</taxon>
        <taxon>Methanomicrobia</taxon>
        <taxon>Methanosarcinales</taxon>
        <taxon>Methanosarcinaceae</taxon>
        <taxon>Methanolobus</taxon>
    </lineage>
</organism>
<keyword evidence="1" id="KW-1133">Transmembrane helix</keyword>
<keyword evidence="3" id="KW-1185">Reference proteome</keyword>
<proteinExistence type="predicted"/>
<dbReference type="Proteomes" id="UP000198535">
    <property type="component" value="Unassembled WGS sequence"/>
</dbReference>
<name>A0A1I4QZ78_9EURY</name>
<feature type="transmembrane region" description="Helical" evidence="1">
    <location>
        <begin position="12"/>
        <end position="29"/>
    </location>
</feature>
<dbReference type="STRING" id="487685.SAMN04488696_1276"/>
<feature type="transmembrane region" description="Helical" evidence="1">
    <location>
        <begin position="77"/>
        <end position="99"/>
    </location>
</feature>
<evidence type="ECO:0000313" key="2">
    <source>
        <dbReference type="EMBL" id="SFM45297.1"/>
    </source>
</evidence>
<dbReference type="EMBL" id="FOUJ01000002">
    <property type="protein sequence ID" value="SFM45297.1"/>
    <property type="molecule type" value="Genomic_DNA"/>
</dbReference>
<dbReference type="RefSeq" id="WP_091934901.1">
    <property type="nucleotide sequence ID" value="NZ_FOUJ01000002.1"/>
</dbReference>
<feature type="transmembrane region" description="Helical" evidence="1">
    <location>
        <begin position="41"/>
        <end position="65"/>
    </location>
</feature>
<reference evidence="3" key="1">
    <citation type="submission" date="2016-10" db="EMBL/GenBank/DDBJ databases">
        <authorList>
            <person name="Varghese N."/>
            <person name="Submissions S."/>
        </authorList>
    </citation>
    <scope>NUCLEOTIDE SEQUENCE [LARGE SCALE GENOMIC DNA]</scope>
    <source>
        <strain evidence="3">Mob M</strain>
    </source>
</reference>